<comment type="caution">
    <text evidence="1">The sequence shown here is derived from an EMBL/GenBank/DDBJ whole genome shotgun (WGS) entry which is preliminary data.</text>
</comment>
<organism evidence="1 2">
    <name type="scientific">Draconibacterium sediminis</name>
    <dbReference type="NCBI Taxonomy" id="1544798"/>
    <lineage>
        <taxon>Bacteria</taxon>
        <taxon>Pseudomonadati</taxon>
        <taxon>Bacteroidota</taxon>
        <taxon>Bacteroidia</taxon>
        <taxon>Marinilabiliales</taxon>
        <taxon>Prolixibacteraceae</taxon>
        <taxon>Draconibacterium</taxon>
    </lineage>
</organism>
<proteinExistence type="predicted"/>
<evidence type="ECO:0000313" key="2">
    <source>
        <dbReference type="Proteomes" id="UP000032544"/>
    </source>
</evidence>
<keyword evidence="2" id="KW-1185">Reference proteome</keyword>
<dbReference type="AlphaFoldDB" id="A0A0D8JHM5"/>
<accession>A0A0D8JHM5</accession>
<name>A0A0D8JHM5_9BACT</name>
<dbReference type="EMBL" id="JRHC01000001">
    <property type="protein sequence ID" value="KJF45343.1"/>
    <property type="molecule type" value="Genomic_DNA"/>
</dbReference>
<protein>
    <submittedName>
        <fullName evidence="1">Uncharacterized protein</fullName>
    </submittedName>
</protein>
<evidence type="ECO:0000313" key="1">
    <source>
        <dbReference type="EMBL" id="KJF45343.1"/>
    </source>
</evidence>
<reference evidence="1 2" key="1">
    <citation type="submission" date="2014-09" db="EMBL/GenBank/DDBJ databases">
        <title>Draft Genome Sequence of Draconibacterium sp. JN14CK-3.</title>
        <authorList>
            <person name="Dong C."/>
            <person name="Lai Q."/>
            <person name="Shao Z."/>
        </authorList>
    </citation>
    <scope>NUCLEOTIDE SEQUENCE [LARGE SCALE GENOMIC DNA]</scope>
    <source>
        <strain evidence="1 2">JN14CK-3</strain>
    </source>
</reference>
<sequence length="87" mass="10238">MLVKDKNMFGKCFIEYFNKYNNTWLQRIIPILITTATKTNLILLQKRQSKLFYCCFNPLLLLPICVIRQRVLTPPFAKHFAGFLLAV</sequence>
<gene>
    <name evidence="1" type="ORF">LH29_08185</name>
</gene>
<dbReference type="Proteomes" id="UP000032544">
    <property type="component" value="Unassembled WGS sequence"/>
</dbReference>